<dbReference type="InterPro" id="IPR041881">
    <property type="entry name" value="PqqD_sf"/>
</dbReference>
<dbReference type="Gene3D" id="1.10.10.1150">
    <property type="entry name" value="Coenzyme PQQ synthesis protein D (PqqD)"/>
    <property type="match status" value="1"/>
</dbReference>
<gene>
    <name evidence="1" type="ORF">GKC30_06115</name>
</gene>
<keyword evidence="2" id="KW-1185">Reference proteome</keyword>
<sequence length="130" mass="14752">MSWFKKRAPHPVIPRAQALNMVPVRSTEVRAETTAEGVVRLSYPLAVKPWFGRLADRVGLWDGRPMIKRLELDEMGGFVWERIDGERSVRRIAEEFAAHYGLQAREAELGVTAFIKDIGQRGLLGLREPV</sequence>
<dbReference type="Proteomes" id="UP000461162">
    <property type="component" value="Unassembled WGS sequence"/>
</dbReference>
<reference evidence="1 2" key="1">
    <citation type="submission" date="2019-11" db="EMBL/GenBank/DDBJ databases">
        <title>Pseudodesulfovibrio alkaliphilus, sp. nov., an alkaliphilic sulfate-reducing bacteria from mud volcano of Taman peninsula, Russia.</title>
        <authorList>
            <person name="Frolova A."/>
            <person name="Merkel A.Y."/>
            <person name="Slobodkin A.I."/>
        </authorList>
    </citation>
    <scope>NUCLEOTIDE SEQUENCE [LARGE SCALE GENOMIC DNA]</scope>
    <source>
        <strain evidence="1 2">F-1</strain>
    </source>
</reference>
<organism evidence="1 2">
    <name type="scientific">Pseudodesulfovibrio alkaliphilus</name>
    <dbReference type="NCBI Taxonomy" id="2661613"/>
    <lineage>
        <taxon>Bacteria</taxon>
        <taxon>Pseudomonadati</taxon>
        <taxon>Thermodesulfobacteriota</taxon>
        <taxon>Desulfovibrionia</taxon>
        <taxon>Desulfovibrionales</taxon>
        <taxon>Desulfovibrionaceae</taxon>
    </lineage>
</organism>
<comment type="caution">
    <text evidence="1">The sequence shown here is derived from an EMBL/GenBank/DDBJ whole genome shotgun (WGS) entry which is preliminary data.</text>
</comment>
<proteinExistence type="predicted"/>
<evidence type="ECO:0000313" key="2">
    <source>
        <dbReference type="Proteomes" id="UP000461162"/>
    </source>
</evidence>
<protein>
    <submittedName>
        <fullName evidence="1">PqqD family peptide modification chaperone</fullName>
    </submittedName>
</protein>
<accession>A0A7K1KM88</accession>
<dbReference type="InterPro" id="IPR008792">
    <property type="entry name" value="PQQD"/>
</dbReference>
<dbReference type="AlphaFoldDB" id="A0A7K1KM88"/>
<dbReference type="RefSeq" id="WP_155933113.1">
    <property type="nucleotide sequence ID" value="NZ_WODC01000003.1"/>
</dbReference>
<name>A0A7K1KM88_9BACT</name>
<dbReference type="Pfam" id="PF05402">
    <property type="entry name" value="PqqD"/>
    <property type="match status" value="1"/>
</dbReference>
<evidence type="ECO:0000313" key="1">
    <source>
        <dbReference type="EMBL" id="MUM77204.1"/>
    </source>
</evidence>
<dbReference type="EMBL" id="WODC01000003">
    <property type="protein sequence ID" value="MUM77204.1"/>
    <property type="molecule type" value="Genomic_DNA"/>
</dbReference>